<dbReference type="SUPFAM" id="SSF56266">
    <property type="entry name" value="DmpA/ArgJ-like"/>
    <property type="match status" value="1"/>
</dbReference>
<keyword evidence="3" id="KW-1185">Reference proteome</keyword>
<dbReference type="CDD" id="cd02252">
    <property type="entry name" value="nylC_like"/>
    <property type="match status" value="1"/>
</dbReference>
<comment type="similarity">
    <text evidence="1">Belongs to the peptidase S58 family.</text>
</comment>
<dbReference type="PANTHER" id="PTHR36512:SF3">
    <property type="entry name" value="BLR5678 PROTEIN"/>
    <property type="match status" value="1"/>
</dbReference>
<protein>
    <submittedName>
        <fullName evidence="2">P1 family peptidase</fullName>
    </submittedName>
</protein>
<dbReference type="EMBL" id="JAUDCG010000001">
    <property type="protein sequence ID" value="MDM8156037.1"/>
    <property type="molecule type" value="Genomic_DNA"/>
</dbReference>
<dbReference type="Proteomes" id="UP001529340">
    <property type="component" value="Unassembled WGS sequence"/>
</dbReference>
<evidence type="ECO:0000313" key="3">
    <source>
        <dbReference type="Proteomes" id="UP001529340"/>
    </source>
</evidence>
<proteinExistence type="inferred from homology"/>
<dbReference type="Gene3D" id="3.60.70.12">
    <property type="entry name" value="L-amino peptidase D-ALA esterase/amidase"/>
    <property type="match status" value="1"/>
</dbReference>
<dbReference type="InterPro" id="IPR016117">
    <property type="entry name" value="ArgJ-like_dom_sf"/>
</dbReference>
<dbReference type="InterPro" id="IPR005321">
    <property type="entry name" value="Peptidase_S58_DmpA"/>
</dbReference>
<evidence type="ECO:0000256" key="1">
    <source>
        <dbReference type="ARBA" id="ARBA00007068"/>
    </source>
</evidence>
<comment type="caution">
    <text evidence="2">The sequence shown here is derived from an EMBL/GenBank/DDBJ whole genome shotgun (WGS) entry which is preliminary data.</text>
</comment>
<reference evidence="2 3" key="1">
    <citation type="submission" date="2023-06" db="EMBL/GenBank/DDBJ databases">
        <title>Identification and characterization of horizontal gene transfer across gut microbiota members of farm animals based on homology search.</title>
        <authorList>
            <person name="Schwarzerova J."/>
            <person name="Nykrynova M."/>
            <person name="Jureckova K."/>
            <person name="Cejkova D."/>
            <person name="Rychlik I."/>
        </authorList>
    </citation>
    <scope>NUCLEOTIDE SEQUENCE [LARGE SCALE GENOMIC DNA]</scope>
    <source>
        <strain evidence="2 3">ET39</strain>
    </source>
</reference>
<reference evidence="3" key="2">
    <citation type="submission" date="2023-06" db="EMBL/GenBank/DDBJ databases">
        <title>Identification and characterization of horizontal gene transfer across gut microbiota members of farm animals based on homology search.</title>
        <authorList>
            <person name="Zeman M."/>
            <person name="Kubasova T."/>
            <person name="Jahodarova E."/>
            <person name="Nykrynova M."/>
            <person name="Rychlik I."/>
        </authorList>
    </citation>
    <scope>NUCLEOTIDE SEQUENCE [LARGE SCALE GENOMIC DNA]</scope>
    <source>
        <strain evidence="3">ET39</strain>
    </source>
</reference>
<name>A0ABT7U8W3_9FIRM</name>
<dbReference type="RefSeq" id="WP_289606514.1">
    <property type="nucleotide sequence ID" value="NZ_JAUDCG010000001.1"/>
</dbReference>
<accession>A0ABT7U8W3</accession>
<evidence type="ECO:0000313" key="2">
    <source>
        <dbReference type="EMBL" id="MDM8156037.1"/>
    </source>
</evidence>
<organism evidence="2 3">
    <name type="scientific">Amedibacillus dolichus</name>
    <dbReference type="NCBI Taxonomy" id="31971"/>
    <lineage>
        <taxon>Bacteria</taxon>
        <taxon>Bacillati</taxon>
        <taxon>Bacillota</taxon>
        <taxon>Erysipelotrichia</taxon>
        <taxon>Erysipelotrichales</taxon>
        <taxon>Erysipelotrichaceae</taxon>
        <taxon>Amedibacillus</taxon>
    </lineage>
</organism>
<dbReference type="PANTHER" id="PTHR36512">
    <property type="entry name" value="D-AMINOPEPTIDASE"/>
    <property type="match status" value="1"/>
</dbReference>
<reference evidence="2 3" key="3">
    <citation type="submission" date="2023-06" db="EMBL/GenBank/DDBJ databases">
        <authorList>
            <person name="Zeman M."/>
            <person name="Kubasova T."/>
            <person name="Jahodarova E."/>
            <person name="Nykrynova M."/>
            <person name="Rychlik I."/>
        </authorList>
    </citation>
    <scope>NUCLEOTIDE SEQUENCE [LARGE SCALE GENOMIC DNA]</scope>
    <source>
        <strain evidence="2 3">ET39</strain>
    </source>
</reference>
<dbReference type="Pfam" id="PF03576">
    <property type="entry name" value="Peptidase_S58"/>
    <property type="match status" value="1"/>
</dbReference>
<gene>
    <name evidence="2" type="ORF">QUV96_00110</name>
</gene>
<sequence>MKEITASQIKGIQIGQAQDEANATGCTVILRKEGMSAGVDVRGGGPATRETDLLHPKNMVQQIHGVILSGGSAFGLDAAGGVMRYLEEHGCGFAIADQHVPIVCGASLFDLCVGNGKIRPDAAMGYAACKASEHNLFCDGNYGAGTGASVGKLLDAPYAMKSGQGMAGVQVGDLQVCAVVAVNACGNVRDVETREYLAGVCKDGRILDPLSLMEQMQAHDTLPMGNTTIGCIITNARLNKSQCAKIASIAHNGYADAIFPVHTMSDGDTIFTLAVNEVDAMPDVVGALAVHVMGKAINRAVLAAEAAYGLPSAASIRRIHANDSRKES</sequence>